<evidence type="ECO:0000313" key="3">
    <source>
        <dbReference type="EMBL" id="TGO05591.1"/>
    </source>
</evidence>
<feature type="transmembrane region" description="Helical" evidence="2">
    <location>
        <begin position="230"/>
        <end position="249"/>
    </location>
</feature>
<accession>A0A4Z1E7R4</accession>
<organism evidence="3 4">
    <name type="scientific">Serinibacter arcticus</name>
    <dbReference type="NCBI Taxonomy" id="1655435"/>
    <lineage>
        <taxon>Bacteria</taxon>
        <taxon>Bacillati</taxon>
        <taxon>Actinomycetota</taxon>
        <taxon>Actinomycetes</taxon>
        <taxon>Micrococcales</taxon>
        <taxon>Beutenbergiaceae</taxon>
        <taxon>Serinibacter</taxon>
    </lineage>
</organism>
<comment type="caution">
    <text evidence="3">The sequence shown here is derived from an EMBL/GenBank/DDBJ whole genome shotgun (WGS) entry which is preliminary data.</text>
</comment>
<proteinExistence type="predicted"/>
<keyword evidence="4" id="KW-1185">Reference proteome</keyword>
<protein>
    <submittedName>
        <fullName evidence="3">Putative secreted protein</fullName>
    </submittedName>
</protein>
<sequence>MSSTPTAGGRTVTVPRRPGSVPPAPNPAPGGARTPAAQPSPATRPGRAGLRARMRRTPGRLRIAIVLAVLASLLVSLAGVLVATLTTATSSGVVDRVSSILELQSARADLVAANGTASNAFLVGGLEPTSQREAYDAYLADGATRLAALADSSVDPDNTLGPALASLTTYAGLVEQARANNRQGFPVGAAYLDTASALLAEQILPPIDAAIIANAESTATDLNSRAGTAGLLWIVVAGAAVLVGIQIWLARKTRRTINPAILVGTALALVAWLACVLAVNTSNEAVTETREGPYAQTLAVSQALSLAGEARTAESFGLIQRGSGAAQEETFDERIAQAQAQYDRPTVRGASSASDLESWVGGHDLVRELDDQGDWDGAVALATSTEPGDPTALYVTFVETATAEVEQSSAQARDGFRSAGTGVVVAGWALVAAGLVCAVLSWRGINKRLEEYR</sequence>
<feature type="transmembrane region" description="Helical" evidence="2">
    <location>
        <begin position="423"/>
        <end position="445"/>
    </location>
</feature>
<feature type="compositionally biased region" description="Low complexity" evidence="1">
    <location>
        <begin position="29"/>
        <end position="39"/>
    </location>
</feature>
<dbReference type="AlphaFoldDB" id="A0A4Z1E7R4"/>
<keyword evidence="2" id="KW-0472">Membrane</keyword>
<keyword evidence="2" id="KW-1133">Transmembrane helix</keyword>
<keyword evidence="2" id="KW-0812">Transmembrane</keyword>
<dbReference type="OrthoDB" id="3218196at2"/>
<gene>
    <name evidence="3" type="ORF">SERN_1595</name>
</gene>
<feature type="transmembrane region" description="Helical" evidence="2">
    <location>
        <begin position="61"/>
        <end position="85"/>
    </location>
</feature>
<dbReference type="Proteomes" id="UP000297318">
    <property type="component" value="Unassembled WGS sequence"/>
</dbReference>
<evidence type="ECO:0000313" key="4">
    <source>
        <dbReference type="Proteomes" id="UP000297318"/>
    </source>
</evidence>
<feature type="transmembrane region" description="Helical" evidence="2">
    <location>
        <begin position="261"/>
        <end position="279"/>
    </location>
</feature>
<dbReference type="EMBL" id="RHPJ01000002">
    <property type="protein sequence ID" value="TGO05591.1"/>
    <property type="molecule type" value="Genomic_DNA"/>
</dbReference>
<evidence type="ECO:0000256" key="2">
    <source>
        <dbReference type="SAM" id="Phobius"/>
    </source>
</evidence>
<name>A0A4Z1E7R4_9MICO</name>
<dbReference type="RefSeq" id="WP_135849568.1">
    <property type="nucleotide sequence ID" value="NZ_RHPJ01000002.1"/>
</dbReference>
<evidence type="ECO:0000256" key="1">
    <source>
        <dbReference type="SAM" id="MobiDB-lite"/>
    </source>
</evidence>
<reference evidence="3 4" key="1">
    <citation type="submission" date="2018-11" db="EMBL/GenBank/DDBJ databases">
        <title>Complete genome sequencing of the Actinobacteria Serinibacter sp. K3-2.</title>
        <authorList>
            <person name="Rakitin A.L."/>
            <person name="Beletsky A.V."/>
            <person name="Mardanov A.V."/>
            <person name="Ravin N.V."/>
            <person name="Gromova A.S."/>
            <person name="Filippova S.N."/>
            <person name="Gal'Chenko V.F."/>
        </authorList>
    </citation>
    <scope>NUCLEOTIDE SEQUENCE [LARGE SCALE GENOMIC DNA]</scope>
    <source>
        <strain evidence="3 4">K3-2</strain>
    </source>
</reference>
<feature type="region of interest" description="Disordered" evidence="1">
    <location>
        <begin position="1"/>
        <end position="50"/>
    </location>
</feature>